<accession>M2SBI3</accession>
<feature type="transmembrane region" description="Helical" evidence="1">
    <location>
        <begin position="182"/>
        <end position="199"/>
    </location>
</feature>
<feature type="transmembrane region" description="Helical" evidence="1">
    <location>
        <begin position="294"/>
        <end position="312"/>
    </location>
</feature>
<dbReference type="InterPro" id="IPR003474">
    <property type="entry name" value="Glcn_transporter"/>
</dbReference>
<feature type="transmembrane region" description="Helical" evidence="1">
    <location>
        <begin position="219"/>
        <end position="239"/>
    </location>
</feature>
<feature type="transmembrane region" description="Helical" evidence="1">
    <location>
        <begin position="104"/>
        <end position="127"/>
    </location>
</feature>
<dbReference type="AlphaFoldDB" id="M2SBI3"/>
<dbReference type="EMBL" id="AMRV01000005">
    <property type="protein sequence ID" value="EMD82735.1"/>
    <property type="molecule type" value="Genomic_DNA"/>
</dbReference>
<evidence type="ECO:0000313" key="3">
    <source>
        <dbReference type="Proteomes" id="UP000011717"/>
    </source>
</evidence>
<dbReference type="PANTHER" id="PTHR30354">
    <property type="entry name" value="GNT FAMILY GLUCONATE TRANSPORTER"/>
    <property type="match status" value="1"/>
</dbReference>
<dbReference type="Proteomes" id="UP000011717">
    <property type="component" value="Unassembled WGS sequence"/>
</dbReference>
<evidence type="ECO:0000313" key="2">
    <source>
        <dbReference type="EMBL" id="EMD82735.1"/>
    </source>
</evidence>
<feature type="transmembrane region" description="Helical" evidence="1">
    <location>
        <begin position="139"/>
        <end position="170"/>
    </location>
</feature>
<gene>
    <name evidence="2" type="ORF">C725_1775</name>
</gene>
<dbReference type="GO" id="GO:0015128">
    <property type="term" value="F:gluconate transmembrane transporter activity"/>
    <property type="evidence" value="ECO:0007669"/>
    <property type="project" value="InterPro"/>
</dbReference>
<dbReference type="PANTHER" id="PTHR30354:SF7">
    <property type="entry name" value="BLL7963 PROTEIN"/>
    <property type="match status" value="1"/>
</dbReference>
<name>M2SBI3_9SPHN</name>
<keyword evidence="1" id="KW-0472">Membrane</keyword>
<reference evidence="2 3" key="1">
    <citation type="journal article" date="2013" name="Genome Announc.">
        <title>Draft Genome Sequence of Strain JLT2015T, Belonging to the Family Sphingomonadaceae of the Alphaproteobacteria.</title>
        <authorList>
            <person name="Tang K."/>
            <person name="Liu K."/>
            <person name="Li S."/>
            <person name="Jiao N."/>
        </authorList>
    </citation>
    <scope>NUCLEOTIDE SEQUENCE [LARGE SCALE GENOMIC DNA]</scope>
    <source>
        <strain evidence="2 3">JLT2015</strain>
    </source>
</reference>
<feature type="transmembrane region" description="Helical" evidence="1">
    <location>
        <begin position="444"/>
        <end position="469"/>
    </location>
</feature>
<keyword evidence="1" id="KW-1133">Transmembrane helix</keyword>
<proteinExistence type="predicted"/>
<organism evidence="2 3">
    <name type="scientific">Pacificimonas flava</name>
    <dbReference type="NCBI Taxonomy" id="1234595"/>
    <lineage>
        <taxon>Bacteria</taxon>
        <taxon>Pseudomonadati</taxon>
        <taxon>Pseudomonadota</taxon>
        <taxon>Alphaproteobacteria</taxon>
        <taxon>Sphingomonadales</taxon>
        <taxon>Sphingosinicellaceae</taxon>
        <taxon>Pacificimonas</taxon>
    </lineage>
</organism>
<comment type="caution">
    <text evidence="2">The sequence shown here is derived from an EMBL/GenBank/DDBJ whole genome shotgun (WGS) entry which is preliminary data.</text>
</comment>
<protein>
    <submittedName>
        <fullName evidence="2">D-beta-hydroxybutyrate permease</fullName>
    </submittedName>
</protein>
<dbReference type="PATRIC" id="fig|1234595.3.peg.1778"/>
<keyword evidence="3" id="KW-1185">Reference proteome</keyword>
<keyword evidence="1" id="KW-0812">Transmembrane</keyword>
<feature type="transmembrane region" description="Helical" evidence="1">
    <location>
        <begin position="53"/>
        <end position="72"/>
    </location>
</feature>
<feature type="transmembrane region" description="Helical" evidence="1">
    <location>
        <begin position="29"/>
        <end position="47"/>
    </location>
</feature>
<feature type="transmembrane region" description="Helical" evidence="1">
    <location>
        <begin position="272"/>
        <end position="288"/>
    </location>
</feature>
<evidence type="ECO:0000256" key="1">
    <source>
        <dbReference type="SAM" id="Phobius"/>
    </source>
</evidence>
<dbReference type="GO" id="GO:0005886">
    <property type="term" value="C:plasma membrane"/>
    <property type="evidence" value="ECO:0007669"/>
    <property type="project" value="TreeGrafter"/>
</dbReference>
<sequence>MRVRVPGAPVFRFGAGFGMRAIRRKGQDMLSWIGLVGGLALLIWLTVRGVNILIAGPVAALVVAVTAGLPLLPPFAEAAGTGTQAGADFATSYMAGFTSFFADWFLMFLLGAIFGEVMAASGAAASVARWITAKLGSKYALLATVLAAAVLTYGGVSVFIVAFSVYSLSVSLFREANLPRRFIPGALAFGSVTFTMTSAGSPEIQNLIPMQYLGTTAYAGWQVSLVVAALMASLGYAWLSRMVRAAVAKGEGFEARGSDDAPEEGRHLPPPLLSLLPLVAVLGVFLTTQSLGKWALLAALSSGIVVAAAVGWQSLRALPGAFSTGATGATIAIANTCAVVGFGSIAQLTPAFAQALGAVQSLPGSPLIGAAVAVTTIAALTGSASGGQTIALPLIAPFYLGQGADPAALHRTVAIASGALDSLPHNGYVVTTIRVVCGETHARAYGAVGATTVVVPTIGLVVALILFSIF</sequence>